<evidence type="ECO:0000313" key="3">
    <source>
        <dbReference type="Proteomes" id="UP001396334"/>
    </source>
</evidence>
<reference evidence="2 3" key="1">
    <citation type="journal article" date="2024" name="G3 (Bethesda)">
        <title>Genome assembly of Hibiscus sabdariffa L. provides insights into metabolisms of medicinal natural products.</title>
        <authorList>
            <person name="Kim T."/>
        </authorList>
    </citation>
    <scope>NUCLEOTIDE SEQUENCE [LARGE SCALE GENOMIC DNA]</scope>
    <source>
        <strain evidence="2">TK-2024</strain>
        <tissue evidence="2">Old leaves</tissue>
    </source>
</reference>
<dbReference type="SUPFAM" id="SSF53098">
    <property type="entry name" value="Ribonuclease H-like"/>
    <property type="match status" value="1"/>
</dbReference>
<dbReference type="PANTHER" id="PTHR47723:SF13">
    <property type="entry name" value="PUTATIVE-RELATED"/>
    <property type="match status" value="1"/>
</dbReference>
<feature type="domain" description="RNase H type-1" evidence="1">
    <location>
        <begin position="122"/>
        <end position="173"/>
    </location>
</feature>
<organism evidence="2 3">
    <name type="scientific">Hibiscus sabdariffa</name>
    <name type="common">roselle</name>
    <dbReference type="NCBI Taxonomy" id="183260"/>
    <lineage>
        <taxon>Eukaryota</taxon>
        <taxon>Viridiplantae</taxon>
        <taxon>Streptophyta</taxon>
        <taxon>Embryophyta</taxon>
        <taxon>Tracheophyta</taxon>
        <taxon>Spermatophyta</taxon>
        <taxon>Magnoliopsida</taxon>
        <taxon>eudicotyledons</taxon>
        <taxon>Gunneridae</taxon>
        <taxon>Pentapetalae</taxon>
        <taxon>rosids</taxon>
        <taxon>malvids</taxon>
        <taxon>Malvales</taxon>
        <taxon>Malvaceae</taxon>
        <taxon>Malvoideae</taxon>
        <taxon>Hibiscus</taxon>
    </lineage>
</organism>
<dbReference type="Pfam" id="PF13456">
    <property type="entry name" value="RVT_3"/>
    <property type="match status" value="1"/>
</dbReference>
<dbReference type="EMBL" id="JBBPBN010000054">
    <property type="protein sequence ID" value="KAK8990582.1"/>
    <property type="molecule type" value="Genomic_DNA"/>
</dbReference>
<accession>A0ABR2PQ57</accession>
<evidence type="ECO:0000313" key="2">
    <source>
        <dbReference type="EMBL" id="KAK8990582.1"/>
    </source>
</evidence>
<name>A0ABR2PQ57_9ROSI</name>
<gene>
    <name evidence="2" type="ORF">V6N11_009274</name>
</gene>
<dbReference type="CDD" id="cd06222">
    <property type="entry name" value="RNase_H_like"/>
    <property type="match status" value="1"/>
</dbReference>
<dbReference type="PANTHER" id="PTHR47723">
    <property type="entry name" value="OS05G0353850 PROTEIN"/>
    <property type="match status" value="1"/>
</dbReference>
<dbReference type="Proteomes" id="UP001396334">
    <property type="component" value="Unassembled WGS sequence"/>
</dbReference>
<dbReference type="InterPro" id="IPR002156">
    <property type="entry name" value="RNaseH_domain"/>
</dbReference>
<dbReference type="InterPro" id="IPR012337">
    <property type="entry name" value="RNaseH-like_sf"/>
</dbReference>
<sequence>MSCPVACSVWDTLIRADKKEEFYSMEFKRWLLVNLSNVGGFSRDQVHWDILFVFLLWCLWKKHNEWIFSDPDRYNESVLQRGLRLQQEAAAVCSTNVVVPLRGTVLTNVRWHKSSPGWCKLNTDGSVRRATGMATCGEAIRNEEGTWLIVFSRKLGICLILEAELWGLYEGLSVDCS</sequence>
<dbReference type="InterPro" id="IPR053151">
    <property type="entry name" value="RNase_H-like"/>
</dbReference>
<proteinExistence type="predicted"/>
<keyword evidence="3" id="KW-1185">Reference proteome</keyword>
<dbReference type="InterPro" id="IPR044730">
    <property type="entry name" value="RNase_H-like_dom_plant"/>
</dbReference>
<protein>
    <recommendedName>
        <fullName evidence="1">RNase H type-1 domain-containing protein</fullName>
    </recommendedName>
</protein>
<comment type="caution">
    <text evidence="2">The sequence shown here is derived from an EMBL/GenBank/DDBJ whole genome shotgun (WGS) entry which is preliminary data.</text>
</comment>
<evidence type="ECO:0000259" key="1">
    <source>
        <dbReference type="Pfam" id="PF13456"/>
    </source>
</evidence>